<dbReference type="Proteomes" id="UP000607653">
    <property type="component" value="Unassembled WGS sequence"/>
</dbReference>
<dbReference type="PANTHER" id="PTHR34222:SF99">
    <property type="entry name" value="PROTEIN, PUTATIVE-RELATED"/>
    <property type="match status" value="1"/>
</dbReference>
<proteinExistence type="predicted"/>
<dbReference type="EMBL" id="DUZY01000008">
    <property type="protein sequence ID" value="DAD46832.1"/>
    <property type="molecule type" value="Genomic_DNA"/>
</dbReference>
<evidence type="ECO:0000313" key="2">
    <source>
        <dbReference type="EMBL" id="DAD46832.1"/>
    </source>
</evidence>
<evidence type="ECO:0008006" key="4">
    <source>
        <dbReference type="Google" id="ProtNLM"/>
    </source>
</evidence>
<name>A0A822ZNN3_NELNU</name>
<feature type="region of interest" description="Disordered" evidence="1">
    <location>
        <begin position="140"/>
        <end position="161"/>
    </location>
</feature>
<protein>
    <recommendedName>
        <fullName evidence="4">Retrotransposon gag domain-containing protein</fullName>
    </recommendedName>
</protein>
<comment type="caution">
    <text evidence="2">The sequence shown here is derived from an EMBL/GenBank/DDBJ whole genome shotgun (WGS) entry which is preliminary data.</text>
</comment>
<keyword evidence="3" id="KW-1185">Reference proteome</keyword>
<organism evidence="2 3">
    <name type="scientific">Nelumbo nucifera</name>
    <name type="common">Sacred lotus</name>
    <dbReference type="NCBI Taxonomy" id="4432"/>
    <lineage>
        <taxon>Eukaryota</taxon>
        <taxon>Viridiplantae</taxon>
        <taxon>Streptophyta</taxon>
        <taxon>Embryophyta</taxon>
        <taxon>Tracheophyta</taxon>
        <taxon>Spermatophyta</taxon>
        <taxon>Magnoliopsida</taxon>
        <taxon>Proteales</taxon>
        <taxon>Nelumbonaceae</taxon>
        <taxon>Nelumbo</taxon>
    </lineage>
</organism>
<reference evidence="2 3" key="1">
    <citation type="journal article" date="2020" name="Mol. Biol. Evol.">
        <title>Distinct Expression and Methylation Patterns for Genes with Different Fates following a Single Whole-Genome Duplication in Flowering Plants.</title>
        <authorList>
            <person name="Shi T."/>
            <person name="Rahmani R.S."/>
            <person name="Gugger P.F."/>
            <person name="Wang M."/>
            <person name="Li H."/>
            <person name="Zhang Y."/>
            <person name="Li Z."/>
            <person name="Wang Q."/>
            <person name="Van de Peer Y."/>
            <person name="Marchal K."/>
            <person name="Chen J."/>
        </authorList>
    </citation>
    <scope>NUCLEOTIDE SEQUENCE [LARGE SCALE GENOMIC DNA]</scope>
    <source>
        <tissue evidence="2">Leaf</tissue>
    </source>
</reference>
<feature type="compositionally biased region" description="Polar residues" evidence="1">
    <location>
        <begin position="146"/>
        <end position="156"/>
    </location>
</feature>
<dbReference type="AlphaFoldDB" id="A0A822ZNN3"/>
<evidence type="ECO:0000313" key="3">
    <source>
        <dbReference type="Proteomes" id="UP000607653"/>
    </source>
</evidence>
<dbReference type="PANTHER" id="PTHR34222">
    <property type="entry name" value="GAG_PRE-INTEGRS DOMAIN-CONTAINING PROTEIN"/>
    <property type="match status" value="1"/>
</dbReference>
<sequence length="282" mass="31888">MVLSWLLNSVHPDIAWSVIYADTATEVWDNLHERFSQGNDSHIYQIRQEIAEHRQDQQFVSIYYTKIKALWDELSSYQTPPCTCGGLKKLVDREENDCVMQFLVGLNESYATVRGSILMISPLPDTHKVHALVLQHERQTEAAAHTTKQQGSTYGRSPSKKNLKCSYCDRQGHGVEDCFYIKGFPLGHKFHGKNVKPRKPTAHNIQANTPASPTSHPNSKTTTFTNEEYKQLMDLLQKDNGNIQPFVNATGIPDTTCYATHSDSSTDLYWIVDSGATHHISH</sequence>
<evidence type="ECO:0000256" key="1">
    <source>
        <dbReference type="SAM" id="MobiDB-lite"/>
    </source>
</evidence>
<accession>A0A822ZNN3</accession>
<gene>
    <name evidence="2" type="ORF">HUJ06_016769</name>
</gene>